<sequence>MLCRYSNNITVIQLPFKNEKRYKESSPRFRLMSGPQVILHPCLCFLKD</sequence>
<name>A0A0E9QHB9_ANGAN</name>
<reference evidence="1" key="1">
    <citation type="submission" date="2014-11" db="EMBL/GenBank/DDBJ databases">
        <authorList>
            <person name="Amaro Gonzalez C."/>
        </authorList>
    </citation>
    <scope>NUCLEOTIDE SEQUENCE</scope>
</reference>
<accession>A0A0E9QHB9</accession>
<proteinExistence type="predicted"/>
<protein>
    <submittedName>
        <fullName evidence="1">Uncharacterized protein</fullName>
    </submittedName>
</protein>
<organism evidence="1">
    <name type="scientific">Anguilla anguilla</name>
    <name type="common">European freshwater eel</name>
    <name type="synonym">Muraena anguilla</name>
    <dbReference type="NCBI Taxonomy" id="7936"/>
    <lineage>
        <taxon>Eukaryota</taxon>
        <taxon>Metazoa</taxon>
        <taxon>Chordata</taxon>
        <taxon>Craniata</taxon>
        <taxon>Vertebrata</taxon>
        <taxon>Euteleostomi</taxon>
        <taxon>Actinopterygii</taxon>
        <taxon>Neopterygii</taxon>
        <taxon>Teleostei</taxon>
        <taxon>Anguilliformes</taxon>
        <taxon>Anguillidae</taxon>
        <taxon>Anguilla</taxon>
    </lineage>
</organism>
<dbReference type="EMBL" id="GBXM01092326">
    <property type="protein sequence ID" value="JAH16251.1"/>
    <property type="molecule type" value="Transcribed_RNA"/>
</dbReference>
<dbReference type="AlphaFoldDB" id="A0A0E9QHB9"/>
<evidence type="ECO:0000313" key="1">
    <source>
        <dbReference type="EMBL" id="JAH16251.1"/>
    </source>
</evidence>
<reference evidence="1" key="2">
    <citation type="journal article" date="2015" name="Fish Shellfish Immunol.">
        <title>Early steps in the European eel (Anguilla anguilla)-Vibrio vulnificus interaction in the gills: Role of the RtxA13 toxin.</title>
        <authorList>
            <person name="Callol A."/>
            <person name="Pajuelo D."/>
            <person name="Ebbesson L."/>
            <person name="Teles M."/>
            <person name="MacKenzie S."/>
            <person name="Amaro C."/>
        </authorList>
    </citation>
    <scope>NUCLEOTIDE SEQUENCE</scope>
</reference>